<organism evidence="1">
    <name type="scientific">bioreactor metagenome</name>
    <dbReference type="NCBI Taxonomy" id="1076179"/>
    <lineage>
        <taxon>unclassified sequences</taxon>
        <taxon>metagenomes</taxon>
        <taxon>ecological metagenomes</taxon>
    </lineage>
</organism>
<accession>A0A645INT2</accession>
<comment type="caution">
    <text evidence="1">The sequence shown here is derived from an EMBL/GenBank/DDBJ whole genome shotgun (WGS) entry which is preliminary data.</text>
</comment>
<proteinExistence type="predicted"/>
<protein>
    <submittedName>
        <fullName evidence="1">Uncharacterized protein</fullName>
    </submittedName>
</protein>
<name>A0A645INT2_9ZZZZ</name>
<gene>
    <name evidence="1" type="ORF">SDC9_200560</name>
</gene>
<evidence type="ECO:0000313" key="1">
    <source>
        <dbReference type="EMBL" id="MPN52897.1"/>
    </source>
</evidence>
<dbReference type="AlphaFoldDB" id="A0A645INT2"/>
<reference evidence="1" key="1">
    <citation type="submission" date="2019-08" db="EMBL/GenBank/DDBJ databases">
        <authorList>
            <person name="Kucharzyk K."/>
            <person name="Murdoch R.W."/>
            <person name="Higgins S."/>
            <person name="Loffler F."/>
        </authorList>
    </citation>
    <scope>NUCLEOTIDE SEQUENCE</scope>
</reference>
<dbReference type="EMBL" id="VSSQ01119444">
    <property type="protein sequence ID" value="MPN52897.1"/>
    <property type="molecule type" value="Genomic_DNA"/>
</dbReference>
<sequence length="143" mass="16379">MCYDAKDDRLSGNPNQMNIQSMYSDIDLDANDTETEWQASFEELLWFFDMHLYNTGQGDFENEEAEIIFNRDILINETESIENCQNSVGILSDETIVANHPWVDDPQAELDRLKKQKEADMTMNYNNAFNPQNPDQQGGAEGG</sequence>
<dbReference type="Pfam" id="PF05133">
    <property type="entry name" value="SPP1_portal"/>
    <property type="match status" value="1"/>
</dbReference>
<dbReference type="InterPro" id="IPR021145">
    <property type="entry name" value="Portal_protein_SPP1_Gp6-like"/>
</dbReference>